<dbReference type="InterPro" id="IPR013094">
    <property type="entry name" value="AB_hydrolase_3"/>
</dbReference>
<name>A0A0B4XEZ1_9GAMM</name>
<proteinExistence type="predicted"/>
<reference evidence="3 4" key="1">
    <citation type="journal article" date="2012" name="J. Bacteriol.">
        <title>Genome sequence of an alkane-degrading bacterium, Alcanivorax pacificus type strain W11-5, isolated from deep sea sediment.</title>
        <authorList>
            <person name="Lai Q."/>
            <person name="Shao Z."/>
        </authorList>
    </citation>
    <scope>NUCLEOTIDE SEQUENCE [LARGE SCALE GENOMIC DNA]</scope>
    <source>
        <strain evidence="3 4">W11-5</strain>
    </source>
</reference>
<dbReference type="STRING" id="391936.S7S_00800"/>
<keyword evidence="4" id="KW-1185">Reference proteome</keyword>
<dbReference type="KEGG" id="apac:S7S_00800"/>
<organism evidence="3 4">
    <name type="scientific">Isoalcanivorax pacificus W11-5</name>
    <dbReference type="NCBI Taxonomy" id="391936"/>
    <lineage>
        <taxon>Bacteria</taxon>
        <taxon>Pseudomonadati</taxon>
        <taxon>Pseudomonadota</taxon>
        <taxon>Gammaproteobacteria</taxon>
        <taxon>Oceanospirillales</taxon>
        <taxon>Alcanivoracaceae</taxon>
        <taxon>Isoalcanivorax</taxon>
    </lineage>
</organism>
<accession>A0A0B4XEZ1</accession>
<dbReference type="GO" id="GO:0016787">
    <property type="term" value="F:hydrolase activity"/>
    <property type="evidence" value="ECO:0007669"/>
    <property type="project" value="UniProtKB-KW"/>
</dbReference>
<evidence type="ECO:0000259" key="2">
    <source>
        <dbReference type="Pfam" id="PF07859"/>
    </source>
</evidence>
<dbReference type="SUPFAM" id="SSF53474">
    <property type="entry name" value="alpha/beta-Hydrolases"/>
    <property type="match status" value="1"/>
</dbReference>
<protein>
    <submittedName>
        <fullName evidence="3">Alpha/beta hydrolase fold-3 domain-containing protein</fullName>
    </submittedName>
</protein>
<dbReference type="EMBL" id="CP004387">
    <property type="protein sequence ID" value="AJD46584.1"/>
    <property type="molecule type" value="Genomic_DNA"/>
</dbReference>
<evidence type="ECO:0000256" key="1">
    <source>
        <dbReference type="ARBA" id="ARBA00022801"/>
    </source>
</evidence>
<dbReference type="PANTHER" id="PTHR48081:SF8">
    <property type="entry name" value="ALPHA_BETA HYDROLASE FOLD-3 DOMAIN-CONTAINING PROTEIN-RELATED"/>
    <property type="match status" value="1"/>
</dbReference>
<evidence type="ECO:0000313" key="4">
    <source>
        <dbReference type="Proteomes" id="UP000006764"/>
    </source>
</evidence>
<dbReference type="InterPro" id="IPR029058">
    <property type="entry name" value="AB_hydrolase_fold"/>
</dbReference>
<keyword evidence="1 3" id="KW-0378">Hydrolase</keyword>
<dbReference type="InterPro" id="IPR050300">
    <property type="entry name" value="GDXG_lipolytic_enzyme"/>
</dbReference>
<dbReference type="Proteomes" id="UP000006764">
    <property type="component" value="Chromosome"/>
</dbReference>
<evidence type="ECO:0000313" key="3">
    <source>
        <dbReference type="EMBL" id="AJD46584.1"/>
    </source>
</evidence>
<dbReference type="PANTHER" id="PTHR48081">
    <property type="entry name" value="AB HYDROLASE SUPERFAMILY PROTEIN C4A8.06C"/>
    <property type="match status" value="1"/>
</dbReference>
<dbReference type="AlphaFoldDB" id="A0A0B4XEZ1"/>
<sequence length="291" mass="31858">MASLRARLLFNRVMPWLKMKQRYAPPLDAATLLARRRKACSPPRGATQRAFRGRPVLRLGHGAEPTMLYLHGGAFVNPITRHHWRLITQLVRDTGGTCDVPLYPLAPEQTLDDMLAFTSAFWRDHTWPQPPVIVADSAGTLLALRLAQSLRDAGAPQPAALVLISPCLDLTFSDPRSKDRDAVDPMLALAGLPHVGRIVAGPRALDDPAINPLLCGLQELPPMLVFSAGRDVLWPDAVRLVEGVRAAGGQVAQVDAPEMVHVWPLMPIPEAASARVRMAEFVRKTVNPSFN</sequence>
<dbReference type="HOGENOM" id="CLU_012494_13_4_6"/>
<dbReference type="OrthoDB" id="5729797at2"/>
<gene>
    <name evidence="3" type="ORF">S7S_00800</name>
</gene>
<dbReference type="Gene3D" id="3.40.50.1820">
    <property type="entry name" value="alpha/beta hydrolase"/>
    <property type="match status" value="1"/>
</dbReference>
<dbReference type="RefSeq" id="WP_008740089.1">
    <property type="nucleotide sequence ID" value="NZ_CP004387.1"/>
</dbReference>
<feature type="domain" description="Alpha/beta hydrolase fold-3" evidence="2">
    <location>
        <begin position="67"/>
        <end position="263"/>
    </location>
</feature>
<dbReference type="Pfam" id="PF07859">
    <property type="entry name" value="Abhydrolase_3"/>
    <property type="match status" value="1"/>
</dbReference>